<dbReference type="InterPro" id="IPR001584">
    <property type="entry name" value="Integrase_cat-core"/>
</dbReference>
<protein>
    <recommendedName>
        <fullName evidence="1">Integrase catalytic domain-containing protein</fullName>
    </recommendedName>
</protein>
<evidence type="ECO:0000313" key="3">
    <source>
        <dbReference type="Proteomes" id="UP000298517"/>
    </source>
</evidence>
<dbReference type="OrthoDB" id="9815231at2"/>
<dbReference type="SUPFAM" id="SSF53098">
    <property type="entry name" value="Ribonuclease H-like"/>
    <property type="match status" value="1"/>
</dbReference>
<name>A0A4Y8AUM6_9FLAO</name>
<evidence type="ECO:0000259" key="1">
    <source>
        <dbReference type="Pfam" id="PF13683"/>
    </source>
</evidence>
<dbReference type="EMBL" id="SNQI01000002">
    <property type="protein sequence ID" value="TEW75538.1"/>
    <property type="molecule type" value="Genomic_DNA"/>
</dbReference>
<dbReference type="GO" id="GO:0015074">
    <property type="term" value="P:DNA integration"/>
    <property type="evidence" value="ECO:0007669"/>
    <property type="project" value="InterPro"/>
</dbReference>
<dbReference type="Pfam" id="PF13683">
    <property type="entry name" value="rve_3"/>
    <property type="match status" value="1"/>
</dbReference>
<sequence length="57" mass="6919">MKSELIYHHSFKTIEEAKLAVFEYIEIRYNRKKPHSSLNYKTPKEVELEFNNLKYVA</sequence>
<organism evidence="2 3">
    <name type="scientific">Gramella jeungdoensis</name>
    <dbReference type="NCBI Taxonomy" id="708091"/>
    <lineage>
        <taxon>Bacteria</taxon>
        <taxon>Pseudomonadati</taxon>
        <taxon>Bacteroidota</taxon>
        <taxon>Flavobacteriia</taxon>
        <taxon>Flavobacteriales</taxon>
        <taxon>Flavobacteriaceae</taxon>
        <taxon>Christiangramia</taxon>
    </lineage>
</organism>
<keyword evidence="3" id="KW-1185">Reference proteome</keyword>
<accession>A0A4Y8AUM6</accession>
<reference evidence="2 3" key="1">
    <citation type="journal article" date="2011" name="J. Microbiol.">
        <title>Gramella jeungdoensis sp. nov., isolated from a solar saltern in Korea.</title>
        <authorList>
            <person name="Joung Y."/>
            <person name="Kim H."/>
            <person name="Jang T."/>
            <person name="Ahn T.S."/>
            <person name="Joh K."/>
        </authorList>
    </citation>
    <scope>NUCLEOTIDE SEQUENCE [LARGE SCALE GENOMIC DNA]</scope>
    <source>
        <strain evidence="2 3">KCTC 23123</strain>
    </source>
</reference>
<dbReference type="InterPro" id="IPR050900">
    <property type="entry name" value="Transposase_IS3/IS150/IS904"/>
</dbReference>
<dbReference type="PANTHER" id="PTHR46889:SF4">
    <property type="entry name" value="TRANSPOSASE INSO FOR INSERTION SEQUENCE ELEMENT IS911B-RELATED"/>
    <property type="match status" value="1"/>
</dbReference>
<gene>
    <name evidence="2" type="ORF">E2488_08505</name>
</gene>
<feature type="domain" description="Integrase catalytic" evidence="1">
    <location>
        <begin position="1"/>
        <end position="43"/>
    </location>
</feature>
<dbReference type="Proteomes" id="UP000298517">
    <property type="component" value="Unassembled WGS sequence"/>
</dbReference>
<dbReference type="AlphaFoldDB" id="A0A4Y8AUM6"/>
<dbReference type="PANTHER" id="PTHR46889">
    <property type="entry name" value="TRANSPOSASE INSF FOR INSERTION SEQUENCE IS3B-RELATED"/>
    <property type="match status" value="1"/>
</dbReference>
<dbReference type="RefSeq" id="WP_134247907.1">
    <property type="nucleotide sequence ID" value="NZ_SNQI01000002.1"/>
</dbReference>
<comment type="caution">
    <text evidence="2">The sequence shown here is derived from an EMBL/GenBank/DDBJ whole genome shotgun (WGS) entry which is preliminary data.</text>
</comment>
<dbReference type="InterPro" id="IPR012337">
    <property type="entry name" value="RNaseH-like_sf"/>
</dbReference>
<proteinExistence type="predicted"/>
<evidence type="ECO:0000313" key="2">
    <source>
        <dbReference type="EMBL" id="TEW75538.1"/>
    </source>
</evidence>